<evidence type="ECO:0000313" key="3">
    <source>
        <dbReference type="EMBL" id="TQN46278.1"/>
    </source>
</evidence>
<dbReference type="AlphaFoldDB" id="A0A543PQC9"/>
<dbReference type="GO" id="GO:0005524">
    <property type="term" value="F:ATP binding"/>
    <property type="evidence" value="ECO:0007669"/>
    <property type="project" value="InterPro"/>
</dbReference>
<dbReference type="Pfam" id="PF01471">
    <property type="entry name" value="PG_binding_1"/>
    <property type="match status" value="1"/>
</dbReference>
<accession>A0A543PQC9</accession>
<dbReference type="PROSITE" id="PS50012">
    <property type="entry name" value="RCC1_3"/>
    <property type="match status" value="2"/>
</dbReference>
<dbReference type="InterPro" id="IPR036366">
    <property type="entry name" value="PGBDSf"/>
</dbReference>
<dbReference type="SUPFAM" id="SSF56112">
    <property type="entry name" value="Protein kinase-like (PK-like)"/>
    <property type="match status" value="1"/>
</dbReference>
<dbReference type="Pfam" id="PF00415">
    <property type="entry name" value="RCC1"/>
    <property type="match status" value="2"/>
</dbReference>
<dbReference type="InterPro" id="IPR000719">
    <property type="entry name" value="Prot_kinase_dom"/>
</dbReference>
<dbReference type="Pfam" id="PF00069">
    <property type="entry name" value="Pkinase"/>
    <property type="match status" value="1"/>
</dbReference>
<dbReference type="InterPro" id="IPR009091">
    <property type="entry name" value="RCC1/BLIP-II"/>
</dbReference>
<dbReference type="RefSeq" id="WP_185747301.1">
    <property type="nucleotide sequence ID" value="NZ_BAAAQC010000020.1"/>
</dbReference>
<dbReference type="PANTHER" id="PTHR22870">
    <property type="entry name" value="REGULATOR OF CHROMOSOME CONDENSATION"/>
    <property type="match status" value="1"/>
</dbReference>
<feature type="domain" description="Protein kinase" evidence="2">
    <location>
        <begin position="27"/>
        <end position="290"/>
    </location>
</feature>
<dbReference type="Gene3D" id="1.10.101.10">
    <property type="entry name" value="PGBD-like superfamily/PGBD"/>
    <property type="match status" value="1"/>
</dbReference>
<dbReference type="EMBL" id="VFQF01000002">
    <property type="protein sequence ID" value="TQN46278.1"/>
    <property type="molecule type" value="Genomic_DNA"/>
</dbReference>
<dbReference type="SMART" id="SM00220">
    <property type="entry name" value="S_TKc"/>
    <property type="match status" value="1"/>
</dbReference>
<keyword evidence="1" id="KW-0677">Repeat</keyword>
<dbReference type="SUPFAM" id="SSF47090">
    <property type="entry name" value="PGBD-like"/>
    <property type="match status" value="1"/>
</dbReference>
<comment type="caution">
    <text evidence="3">The sequence shown here is derived from an EMBL/GenBank/DDBJ whole genome shotgun (WGS) entry which is preliminary data.</text>
</comment>
<dbReference type="Proteomes" id="UP000320085">
    <property type="component" value="Unassembled WGS sequence"/>
</dbReference>
<dbReference type="InterPro" id="IPR051210">
    <property type="entry name" value="Ub_ligase/GEF_domain"/>
</dbReference>
<name>A0A543PQC9_9MICO</name>
<evidence type="ECO:0000313" key="4">
    <source>
        <dbReference type="Proteomes" id="UP000320085"/>
    </source>
</evidence>
<dbReference type="InterPro" id="IPR008271">
    <property type="entry name" value="Ser/Thr_kinase_AS"/>
</dbReference>
<evidence type="ECO:0000259" key="2">
    <source>
        <dbReference type="PROSITE" id="PS50011"/>
    </source>
</evidence>
<gene>
    <name evidence="3" type="ORF">FHX52_2984</name>
</gene>
<dbReference type="GO" id="GO:0004672">
    <property type="term" value="F:protein kinase activity"/>
    <property type="evidence" value="ECO:0007669"/>
    <property type="project" value="InterPro"/>
</dbReference>
<organism evidence="3 4">
    <name type="scientific">Humibacillus xanthopallidus</name>
    <dbReference type="NCBI Taxonomy" id="412689"/>
    <lineage>
        <taxon>Bacteria</taxon>
        <taxon>Bacillati</taxon>
        <taxon>Actinomycetota</taxon>
        <taxon>Actinomycetes</taxon>
        <taxon>Micrococcales</taxon>
        <taxon>Intrasporangiaceae</taxon>
        <taxon>Humibacillus</taxon>
    </lineage>
</organism>
<dbReference type="PROSITE" id="PS00108">
    <property type="entry name" value="PROTEIN_KINASE_ST"/>
    <property type="match status" value="1"/>
</dbReference>
<dbReference type="PANTHER" id="PTHR22870:SF408">
    <property type="entry name" value="OS09G0560450 PROTEIN"/>
    <property type="match status" value="1"/>
</dbReference>
<dbReference type="SUPFAM" id="SSF50985">
    <property type="entry name" value="RCC1/BLIP-II"/>
    <property type="match status" value="1"/>
</dbReference>
<proteinExistence type="predicted"/>
<dbReference type="InterPro" id="IPR036365">
    <property type="entry name" value="PGBD-like_sf"/>
</dbReference>
<dbReference type="InterPro" id="IPR000408">
    <property type="entry name" value="Reg_chr_condens"/>
</dbReference>
<dbReference type="PROSITE" id="PS50011">
    <property type="entry name" value="PROTEIN_KINASE_DOM"/>
    <property type="match status" value="1"/>
</dbReference>
<protein>
    <submittedName>
        <fullName evidence="3">Regulator of chromosome condensation (RCC1) repeat-containing protein</fullName>
    </submittedName>
</protein>
<dbReference type="InterPro" id="IPR011009">
    <property type="entry name" value="Kinase-like_dom_sf"/>
</dbReference>
<dbReference type="InterPro" id="IPR002477">
    <property type="entry name" value="Peptidoglycan-bd-like"/>
</dbReference>
<evidence type="ECO:0000256" key="1">
    <source>
        <dbReference type="ARBA" id="ARBA00022737"/>
    </source>
</evidence>
<sequence length="810" mass="84840">MPKTQAGSRRDAQMGVVVDSSGRPRYTLERLLDEGGSEGRIFLATDAETHDVVALKQFTSDLGANVSGRDLGVRLRTLRGVSLQLRNVRGLVGYLDPFEGEVRGVDWGRSGWWLPMEFVSGESLATVLRRGVDARTRQRLLDGLGMIATTLEQLAELQPPVAHRDVKPANIMVRTRSDGALECILVDIGLMARADRQHFSTVGSNGYMAPELLDARPVPREQLHLADWYSFTALLYAVVVGTNPPSAPERWPAALSSAGVPERLAEPLISAGQAPPTMRPPPSVLIHALLAEDETQLTTLTPPTHRRWARIAGFALAAALTLGGSWAYATGTIGTASGSVPSSALNGPTTAPSEPVTGTATDVVKATKSADGYGQHRIGVSSVLCLAMSTGLRCAGNNESGMLGEGSTTDRPGLVTPMGFGSAKSVAVGTGQVCAVADDATLWCWGGAGAGSNPGASQNARPNVVAGLTDVTAVEVHDNGACAISSGSVWCWGSNSWGEVGNGQTSDRAIDKPVRIKTISDAVAVAPYCALRATGALLCWRPVGRADVLKPQLPHVVKGLPPVTAIAGTESVTCAVAGGGVYCWGSGDADRQYDTPWYSDMAPQRVTGLNEATRIAVGSTHACALASGGSIWCWGGNFGGALGNGTVTDSPTPIRVSGDLVADDIAAGGSTTCAIKDDDAWCWGSNYSGQFADGTNTARLRPVQVGVSLRNERAVSLAAIQSTAELHLDPCNNCDVPMPASMFQVELFEKALVKLGFLDPNDVLRGYGPATFKAVEEFQRSRHSAVVDGIVGPKELALIGRQSELFEAAP</sequence>
<dbReference type="Gene3D" id="1.10.510.10">
    <property type="entry name" value="Transferase(Phosphotransferase) domain 1"/>
    <property type="match status" value="1"/>
</dbReference>
<dbReference type="Gene3D" id="2.130.10.30">
    <property type="entry name" value="Regulator of chromosome condensation 1/beta-lactamase-inhibitor protein II"/>
    <property type="match status" value="2"/>
</dbReference>
<reference evidence="3 4" key="1">
    <citation type="submission" date="2019-06" db="EMBL/GenBank/DDBJ databases">
        <title>Sequencing the genomes of 1000 actinobacteria strains.</title>
        <authorList>
            <person name="Klenk H.-P."/>
        </authorList>
    </citation>
    <scope>NUCLEOTIDE SEQUENCE [LARGE SCALE GENOMIC DNA]</scope>
    <source>
        <strain evidence="3 4">DSM 21776</strain>
    </source>
</reference>